<reference evidence="2" key="1">
    <citation type="journal article" date="2023" name="Mol. Phylogenet. Evol.">
        <title>Genome-scale phylogeny and comparative genomics of the fungal order Sordariales.</title>
        <authorList>
            <person name="Hensen N."/>
            <person name="Bonometti L."/>
            <person name="Westerberg I."/>
            <person name="Brannstrom I.O."/>
            <person name="Guillou S."/>
            <person name="Cros-Aarteil S."/>
            <person name="Calhoun S."/>
            <person name="Haridas S."/>
            <person name="Kuo A."/>
            <person name="Mondo S."/>
            <person name="Pangilinan J."/>
            <person name="Riley R."/>
            <person name="LaButti K."/>
            <person name="Andreopoulos B."/>
            <person name="Lipzen A."/>
            <person name="Chen C."/>
            <person name="Yan M."/>
            <person name="Daum C."/>
            <person name="Ng V."/>
            <person name="Clum A."/>
            <person name="Steindorff A."/>
            <person name="Ohm R.A."/>
            <person name="Martin F."/>
            <person name="Silar P."/>
            <person name="Natvig D.O."/>
            <person name="Lalanne C."/>
            <person name="Gautier V."/>
            <person name="Ament-Velasquez S.L."/>
            <person name="Kruys A."/>
            <person name="Hutchinson M.I."/>
            <person name="Powell A.J."/>
            <person name="Barry K."/>
            <person name="Miller A.N."/>
            <person name="Grigoriev I.V."/>
            <person name="Debuchy R."/>
            <person name="Gladieux P."/>
            <person name="Hiltunen Thoren M."/>
            <person name="Johannesson H."/>
        </authorList>
    </citation>
    <scope>NUCLEOTIDE SEQUENCE [LARGE SCALE GENOMIC DNA]</scope>
    <source>
        <strain evidence="2">CBS 340.73</strain>
    </source>
</reference>
<evidence type="ECO:0000313" key="1">
    <source>
        <dbReference type="EMBL" id="KAK3935326.1"/>
    </source>
</evidence>
<protein>
    <submittedName>
        <fullName evidence="1">Uncharacterized protein</fullName>
    </submittedName>
</protein>
<comment type="caution">
    <text evidence="1">The sequence shown here is derived from an EMBL/GenBank/DDBJ whole genome shotgun (WGS) entry which is preliminary data.</text>
</comment>
<keyword evidence="2" id="KW-1185">Reference proteome</keyword>
<dbReference type="Proteomes" id="UP001303473">
    <property type="component" value="Unassembled WGS sequence"/>
</dbReference>
<evidence type="ECO:0000313" key="2">
    <source>
        <dbReference type="Proteomes" id="UP001303473"/>
    </source>
</evidence>
<organism evidence="1 2">
    <name type="scientific">Diplogelasinospora grovesii</name>
    <dbReference type="NCBI Taxonomy" id="303347"/>
    <lineage>
        <taxon>Eukaryota</taxon>
        <taxon>Fungi</taxon>
        <taxon>Dikarya</taxon>
        <taxon>Ascomycota</taxon>
        <taxon>Pezizomycotina</taxon>
        <taxon>Sordariomycetes</taxon>
        <taxon>Sordariomycetidae</taxon>
        <taxon>Sordariales</taxon>
        <taxon>Diplogelasinosporaceae</taxon>
        <taxon>Diplogelasinospora</taxon>
    </lineage>
</organism>
<dbReference type="AlphaFoldDB" id="A0AAN6MXI4"/>
<accession>A0AAN6MXI4</accession>
<dbReference type="EMBL" id="MU853928">
    <property type="protein sequence ID" value="KAK3935326.1"/>
    <property type="molecule type" value="Genomic_DNA"/>
</dbReference>
<name>A0AAN6MXI4_9PEZI</name>
<gene>
    <name evidence="1" type="ORF">QBC46DRAFT_422867</name>
</gene>
<sequence>MSLHHFADDRERQLETWLGETSEAVCTLQDMYSHLLPQVLHDLEIEHGLRMLDSIAGRMRDALKKQVDRYGESEDRGRRIVHLAAWRAGRGYQAASDV</sequence>
<proteinExistence type="predicted"/>